<dbReference type="InterPro" id="IPR049161">
    <property type="entry name" value="GH59_cat"/>
</dbReference>
<dbReference type="Gene3D" id="2.60.120.560">
    <property type="entry name" value="Exo-inulinase, domain 1"/>
    <property type="match status" value="1"/>
</dbReference>
<evidence type="ECO:0000256" key="1">
    <source>
        <dbReference type="ARBA" id="ARBA00005637"/>
    </source>
</evidence>
<proteinExistence type="inferred from homology"/>
<protein>
    <recommendedName>
        <fullName evidence="2">galactosylceramidase</fullName>
        <ecNumber evidence="2">3.2.1.46</ecNumber>
    </recommendedName>
    <alternativeName>
        <fullName evidence="5">Galactosylceramidase</fullName>
    </alternativeName>
</protein>
<evidence type="ECO:0000313" key="8">
    <source>
        <dbReference type="Proteomes" id="UP000051236"/>
    </source>
</evidence>
<dbReference type="GO" id="GO:0005764">
    <property type="term" value="C:lysosome"/>
    <property type="evidence" value="ECO:0007669"/>
    <property type="project" value="TreeGrafter"/>
</dbReference>
<feature type="domain" description="Glycosyl hydrolase family 59 catalytic" evidence="6">
    <location>
        <begin position="23"/>
        <end position="363"/>
    </location>
</feature>
<evidence type="ECO:0000256" key="5">
    <source>
        <dbReference type="ARBA" id="ARBA00033098"/>
    </source>
</evidence>
<evidence type="ECO:0000313" key="7">
    <source>
        <dbReference type="EMBL" id="KRM32478.1"/>
    </source>
</evidence>
<dbReference type="InterPro" id="IPR001286">
    <property type="entry name" value="Glyco_hydro_59"/>
</dbReference>
<sequence>MNETQITIDGSQLKTDVKDANTFKGFGYISCNNSSRLLLDYKANHPAVYQQILTILFGGKHPLLRLLKVELGDDANTSSGTEPATKRRQSEPANVCRGAGYQLIADAKKIQPQLKTGLLRWGEPGWLKAQWRQVKSADPDQLVPESAFEAMYQWYKETIIAAYKTYGYLIDYVDPDRNETKHPMFGFIKWFAKRLQTDTTDFPADFPIEAYHQIKLIAADQNYETNFGTGMIQDAELRQLVQAVGYHYNTDDGPDQPYTQLADKYHHEVWYSEGIAPMTSGKYRIRASAKTGIGGTQSGLDVANRVVKSYYKSRRSLYLFQPAVAAYYPGVNYSHKELITAQHPWSGYFEVDNVGLQIIKHFTNFAKSGWAAESAWRYLTPACYSGVLGTENLSQNTQAASYMTLMSPDKADFSTILVNDSPKPRTYTLNVTNTAAAAKPVYCWTSTGPNKDQAAYDANLMQLSAISAVVSGQVSFTVAPYMIATLTTLDRRQDPEVAYHEILSSTSNSVLTQSDQVLYADDFNYSPAFLKARGNTPLYTTDQGGAFEVVQTTTGPALQQMITEQQRALDWEYSFAPNFTLGDDRWCDYNVALTFKFDHTTQQNSQDGNYLGIGLREQTDVKGRLTSAPYVFKLDTNGYYELIVRQQVVTFGYVDLLDVTKAHLLQFGASGNTLSAQLDGQSLVTWQDTTNPTYSGRIKVGCGYYQTQIQNLTISRPADGQISTQRVDNLAPSVHYSGNWDHQVGLGNTLWQRTLSIGTAGPETKVQFEFDGSGFNLIGHQLHASQLDIYMDGRIWQYALSPNLGQDKACHLQVANLSQGHHQITLQVVTGTYYLDAIEYLK</sequence>
<dbReference type="PANTHER" id="PTHR15172:SF1">
    <property type="entry name" value="GALACTOCEREBROSIDASE"/>
    <property type="match status" value="1"/>
</dbReference>
<comment type="caution">
    <text evidence="7">The sequence shown here is derived from an EMBL/GenBank/DDBJ whole genome shotgun (WGS) entry which is preliminary data.</text>
</comment>
<evidence type="ECO:0000256" key="4">
    <source>
        <dbReference type="ARBA" id="ARBA00022963"/>
    </source>
</evidence>
<dbReference type="Gene3D" id="3.20.20.70">
    <property type="entry name" value="Aldolase class I"/>
    <property type="match status" value="1"/>
</dbReference>
<dbReference type="PANTHER" id="PTHR15172">
    <property type="entry name" value="GALACTOCEREBROSIDASE"/>
    <property type="match status" value="1"/>
</dbReference>
<evidence type="ECO:0000259" key="6">
    <source>
        <dbReference type="Pfam" id="PF02057"/>
    </source>
</evidence>
<keyword evidence="3" id="KW-0746">Sphingolipid metabolism</keyword>
<dbReference type="Proteomes" id="UP000051236">
    <property type="component" value="Unassembled WGS sequence"/>
</dbReference>
<dbReference type="GO" id="GO:0006683">
    <property type="term" value="P:galactosylceramide catabolic process"/>
    <property type="evidence" value="ECO:0007669"/>
    <property type="project" value="InterPro"/>
</dbReference>
<dbReference type="GO" id="GO:0004336">
    <property type="term" value="F:galactosylceramidase activity"/>
    <property type="evidence" value="ECO:0007669"/>
    <property type="project" value="UniProtKB-EC"/>
</dbReference>
<dbReference type="GO" id="GO:0016020">
    <property type="term" value="C:membrane"/>
    <property type="evidence" value="ECO:0007669"/>
    <property type="project" value="GOC"/>
</dbReference>
<gene>
    <name evidence="7" type="ORF">FC83_GL000343</name>
</gene>
<keyword evidence="4" id="KW-0442">Lipid degradation</keyword>
<accession>A0A0R1XQP7</accession>
<dbReference type="PATRIC" id="fig|1423734.3.peg.343"/>
<dbReference type="Gene3D" id="2.60.120.260">
    <property type="entry name" value="Galactose-binding domain-like"/>
    <property type="match status" value="1"/>
</dbReference>
<dbReference type="InterPro" id="IPR017853">
    <property type="entry name" value="GH"/>
</dbReference>
<dbReference type="EMBL" id="AZGA01000070">
    <property type="protein sequence ID" value="KRM32478.1"/>
    <property type="molecule type" value="Genomic_DNA"/>
</dbReference>
<keyword evidence="3" id="KW-0443">Lipid metabolism</keyword>
<dbReference type="EC" id="3.2.1.46" evidence="2"/>
<dbReference type="SUPFAM" id="SSF51445">
    <property type="entry name" value="(Trans)glycosidases"/>
    <property type="match status" value="1"/>
</dbReference>
<dbReference type="Gene3D" id="3.20.20.80">
    <property type="entry name" value="Glycosidases"/>
    <property type="match status" value="1"/>
</dbReference>
<dbReference type="STRING" id="1423734.FC83_GL000343"/>
<evidence type="ECO:0000256" key="3">
    <source>
        <dbReference type="ARBA" id="ARBA00022919"/>
    </source>
</evidence>
<dbReference type="InterPro" id="IPR013785">
    <property type="entry name" value="Aldolase_TIM"/>
</dbReference>
<organism evidence="7 8">
    <name type="scientific">Agrilactobacillus composti DSM 18527 = JCM 14202</name>
    <dbReference type="NCBI Taxonomy" id="1423734"/>
    <lineage>
        <taxon>Bacteria</taxon>
        <taxon>Bacillati</taxon>
        <taxon>Bacillota</taxon>
        <taxon>Bacilli</taxon>
        <taxon>Lactobacillales</taxon>
        <taxon>Lactobacillaceae</taxon>
        <taxon>Agrilactobacillus</taxon>
    </lineage>
</organism>
<dbReference type="Pfam" id="PF02057">
    <property type="entry name" value="Glyco_hydro_59"/>
    <property type="match status" value="1"/>
</dbReference>
<comment type="similarity">
    <text evidence="1">Belongs to the glycosyl hydrolase 59 family.</text>
</comment>
<keyword evidence="7" id="KW-0378">Hydrolase</keyword>
<evidence type="ECO:0000256" key="2">
    <source>
        <dbReference type="ARBA" id="ARBA00012657"/>
    </source>
</evidence>
<reference evidence="7 8" key="1">
    <citation type="journal article" date="2015" name="Genome Announc.">
        <title>Expanding the biotechnology potential of lactobacilli through comparative genomics of 213 strains and associated genera.</title>
        <authorList>
            <person name="Sun Z."/>
            <person name="Harris H.M."/>
            <person name="McCann A."/>
            <person name="Guo C."/>
            <person name="Argimon S."/>
            <person name="Zhang W."/>
            <person name="Yang X."/>
            <person name="Jeffery I.B."/>
            <person name="Cooney J.C."/>
            <person name="Kagawa T.F."/>
            <person name="Liu W."/>
            <person name="Song Y."/>
            <person name="Salvetti E."/>
            <person name="Wrobel A."/>
            <person name="Rasinkangas P."/>
            <person name="Parkhill J."/>
            <person name="Rea M.C."/>
            <person name="O'Sullivan O."/>
            <person name="Ritari J."/>
            <person name="Douillard F.P."/>
            <person name="Paul Ross R."/>
            <person name="Yang R."/>
            <person name="Briner A.E."/>
            <person name="Felis G.E."/>
            <person name="de Vos W.M."/>
            <person name="Barrangou R."/>
            <person name="Klaenhammer T.R."/>
            <person name="Caufield P.W."/>
            <person name="Cui Y."/>
            <person name="Zhang H."/>
            <person name="O'Toole P.W."/>
        </authorList>
    </citation>
    <scope>NUCLEOTIDE SEQUENCE [LARGE SCALE GENOMIC DNA]</scope>
    <source>
        <strain evidence="7 8">DSM 18527</strain>
    </source>
</reference>
<dbReference type="eggNOG" id="COG5520">
    <property type="taxonomic scope" value="Bacteria"/>
</dbReference>
<dbReference type="AlphaFoldDB" id="A0A0R1XQP7"/>
<dbReference type="RefSeq" id="WP_057002799.1">
    <property type="nucleotide sequence ID" value="NZ_AZGA01000070.1"/>
</dbReference>
<keyword evidence="8" id="KW-1185">Reference proteome</keyword>
<name>A0A0R1XQP7_9LACO</name>